<keyword evidence="2" id="KW-1185">Reference proteome</keyword>
<reference evidence="1" key="1">
    <citation type="submission" date="2023-02" db="EMBL/GenBank/DDBJ databases">
        <title>Genome of toxic invasive species Heracleum sosnowskyi carries increased number of genes despite the absence of recent whole-genome duplications.</title>
        <authorList>
            <person name="Schelkunov M."/>
            <person name="Shtratnikova V."/>
            <person name="Makarenko M."/>
            <person name="Klepikova A."/>
            <person name="Omelchenko D."/>
            <person name="Novikova G."/>
            <person name="Obukhova E."/>
            <person name="Bogdanov V."/>
            <person name="Penin A."/>
            <person name="Logacheva M."/>
        </authorList>
    </citation>
    <scope>NUCLEOTIDE SEQUENCE</scope>
    <source>
        <strain evidence="1">Hsosn_3</strain>
        <tissue evidence="1">Leaf</tissue>
    </source>
</reference>
<organism evidence="1 2">
    <name type="scientific">Heracleum sosnowskyi</name>
    <dbReference type="NCBI Taxonomy" id="360622"/>
    <lineage>
        <taxon>Eukaryota</taxon>
        <taxon>Viridiplantae</taxon>
        <taxon>Streptophyta</taxon>
        <taxon>Embryophyta</taxon>
        <taxon>Tracheophyta</taxon>
        <taxon>Spermatophyta</taxon>
        <taxon>Magnoliopsida</taxon>
        <taxon>eudicotyledons</taxon>
        <taxon>Gunneridae</taxon>
        <taxon>Pentapetalae</taxon>
        <taxon>asterids</taxon>
        <taxon>campanulids</taxon>
        <taxon>Apiales</taxon>
        <taxon>Apiaceae</taxon>
        <taxon>Apioideae</taxon>
        <taxon>apioid superclade</taxon>
        <taxon>Tordylieae</taxon>
        <taxon>Tordyliinae</taxon>
        <taxon>Heracleum</taxon>
    </lineage>
</organism>
<evidence type="ECO:0000313" key="2">
    <source>
        <dbReference type="Proteomes" id="UP001237642"/>
    </source>
</evidence>
<dbReference type="Proteomes" id="UP001237642">
    <property type="component" value="Unassembled WGS sequence"/>
</dbReference>
<name>A0AAD8HTC6_9APIA</name>
<accession>A0AAD8HTC6</accession>
<dbReference type="EMBL" id="JAUIZM010000007">
    <property type="protein sequence ID" value="KAK1372344.1"/>
    <property type="molecule type" value="Genomic_DNA"/>
</dbReference>
<proteinExistence type="predicted"/>
<comment type="caution">
    <text evidence="1">The sequence shown here is derived from an EMBL/GenBank/DDBJ whole genome shotgun (WGS) entry which is preliminary data.</text>
</comment>
<reference evidence="1" key="2">
    <citation type="submission" date="2023-05" db="EMBL/GenBank/DDBJ databases">
        <authorList>
            <person name="Schelkunov M.I."/>
        </authorList>
    </citation>
    <scope>NUCLEOTIDE SEQUENCE</scope>
    <source>
        <strain evidence="1">Hsosn_3</strain>
        <tissue evidence="1">Leaf</tissue>
    </source>
</reference>
<protein>
    <submittedName>
        <fullName evidence="1">Uncharacterized protein</fullName>
    </submittedName>
</protein>
<evidence type="ECO:0000313" key="1">
    <source>
        <dbReference type="EMBL" id="KAK1372344.1"/>
    </source>
</evidence>
<gene>
    <name evidence="1" type="ORF">POM88_028537</name>
</gene>
<dbReference type="AlphaFoldDB" id="A0AAD8HTC6"/>
<sequence>MAEYCSVEEDWGLQTIIRACSHNQYTTNSVLGSKYRDLFYDFPHFEELKNNDCANELDDLYKQFYDPTTIYSFSPHLEHLDSLGNEVKSEQDDMNSKVLEHNETVPVAKSTVVTAAAKYKR</sequence>